<name>A0A0F9JWW4_9ZZZZ</name>
<dbReference type="AlphaFoldDB" id="A0A0F9JWW4"/>
<gene>
    <name evidence="1" type="ORF">LCGC14_1774790</name>
</gene>
<evidence type="ECO:0000313" key="1">
    <source>
        <dbReference type="EMBL" id="KKM03398.1"/>
    </source>
</evidence>
<dbReference type="EMBL" id="LAZR01016689">
    <property type="protein sequence ID" value="KKM03398.1"/>
    <property type="molecule type" value="Genomic_DNA"/>
</dbReference>
<organism evidence="1">
    <name type="scientific">marine sediment metagenome</name>
    <dbReference type="NCBI Taxonomy" id="412755"/>
    <lineage>
        <taxon>unclassified sequences</taxon>
        <taxon>metagenomes</taxon>
        <taxon>ecological metagenomes</taxon>
    </lineage>
</organism>
<sequence>MERKTLRKIALEIREFNDATSTLVCNLDDQLVRYIGKNIDNLSIDQVKALLGFVRGIRTLKAMLVDFEKDI</sequence>
<protein>
    <submittedName>
        <fullName evidence="1">Uncharacterized protein</fullName>
    </submittedName>
</protein>
<reference evidence="1" key="1">
    <citation type="journal article" date="2015" name="Nature">
        <title>Complex archaea that bridge the gap between prokaryotes and eukaryotes.</title>
        <authorList>
            <person name="Spang A."/>
            <person name="Saw J.H."/>
            <person name="Jorgensen S.L."/>
            <person name="Zaremba-Niedzwiedzka K."/>
            <person name="Martijn J."/>
            <person name="Lind A.E."/>
            <person name="van Eijk R."/>
            <person name="Schleper C."/>
            <person name="Guy L."/>
            <person name="Ettema T.J."/>
        </authorList>
    </citation>
    <scope>NUCLEOTIDE SEQUENCE</scope>
</reference>
<accession>A0A0F9JWW4</accession>
<comment type="caution">
    <text evidence="1">The sequence shown here is derived from an EMBL/GenBank/DDBJ whole genome shotgun (WGS) entry which is preliminary data.</text>
</comment>
<proteinExistence type="predicted"/>